<accession>A0ABX7X2W9</accession>
<gene>
    <name evidence="2" type="ORF">J9253_05950</name>
</gene>
<dbReference type="RefSeq" id="WP_210223742.1">
    <property type="nucleotide sequence ID" value="NZ_CP072801.1"/>
</dbReference>
<keyword evidence="1" id="KW-0812">Transmembrane</keyword>
<proteinExistence type="predicted"/>
<protein>
    <submittedName>
        <fullName evidence="2">Uncharacterized protein</fullName>
    </submittedName>
</protein>
<keyword evidence="3" id="KW-1185">Reference proteome</keyword>
<dbReference type="Proteomes" id="UP000672039">
    <property type="component" value="Chromosome"/>
</dbReference>
<evidence type="ECO:0000256" key="1">
    <source>
        <dbReference type="SAM" id="Phobius"/>
    </source>
</evidence>
<organism evidence="2 3">
    <name type="scientific">Thiothrix litoralis</name>
    <dbReference type="NCBI Taxonomy" id="2891210"/>
    <lineage>
        <taxon>Bacteria</taxon>
        <taxon>Pseudomonadati</taxon>
        <taxon>Pseudomonadota</taxon>
        <taxon>Gammaproteobacteria</taxon>
        <taxon>Thiotrichales</taxon>
        <taxon>Thiotrichaceae</taxon>
        <taxon>Thiothrix</taxon>
    </lineage>
</organism>
<reference evidence="2 3" key="1">
    <citation type="submission" date="2021-04" db="EMBL/GenBank/DDBJ databases">
        <title>Genomics, taxonomy and metabolism of representatives of sulfur bacteria of the genus Thiothrix: Thiothrix fructosivorans QT, Thiothrix unzii A1T and three new species, Thiothrix subterranea sp. nov., Thiothrix litoralis sp. nov. and 'Candidatus Thiothrix anitrata' sp. nov.</title>
        <authorList>
            <person name="Ravin N.V."/>
            <person name="Smolyakov D."/>
            <person name="Rudenko T.S."/>
            <person name="Mardanov A.V."/>
            <person name="Beletsky A.V."/>
            <person name="Markov N.D."/>
            <person name="Fomenkov A.I."/>
            <person name="Roberts R.J."/>
            <person name="Karnachuk O.V."/>
            <person name="Novikov A."/>
            <person name="Grabovich M.Y."/>
        </authorList>
    </citation>
    <scope>NUCLEOTIDE SEQUENCE [LARGE SCALE GENOMIC DNA]</scope>
    <source>
        <strain evidence="2 3">AS</strain>
    </source>
</reference>
<keyword evidence="1" id="KW-1133">Transmembrane helix</keyword>
<name>A0ABX7X2W9_9GAMM</name>
<keyword evidence="1" id="KW-0472">Membrane</keyword>
<dbReference type="EMBL" id="CP072801">
    <property type="protein sequence ID" value="QTR47475.1"/>
    <property type="molecule type" value="Genomic_DNA"/>
</dbReference>
<evidence type="ECO:0000313" key="2">
    <source>
        <dbReference type="EMBL" id="QTR47475.1"/>
    </source>
</evidence>
<feature type="transmembrane region" description="Helical" evidence="1">
    <location>
        <begin position="25"/>
        <end position="47"/>
    </location>
</feature>
<sequence length="97" mass="10109">MRDDAEAIHALKAAVCCSCSTVRSFAMGVLFGALLLWLAAVAGLYTAQLVGGAAGINPAVQHPVVAPVVSCPAQVIDVEHLAQVCLDYHNKPVVKKK</sequence>
<evidence type="ECO:0000313" key="3">
    <source>
        <dbReference type="Proteomes" id="UP000672039"/>
    </source>
</evidence>